<name>A0A8J2IFW5_FUSEQ</name>
<evidence type="ECO:0000256" key="2">
    <source>
        <dbReference type="SAM" id="Phobius"/>
    </source>
</evidence>
<proteinExistence type="predicted"/>
<reference evidence="3" key="1">
    <citation type="submission" date="2021-05" db="EMBL/GenBank/DDBJ databases">
        <authorList>
            <person name="Khan N."/>
        </authorList>
    </citation>
    <scope>NUCLEOTIDE SEQUENCE</scope>
</reference>
<gene>
    <name evidence="3" type="ORF">FEQUK3_LOCUS2097</name>
</gene>
<dbReference type="Proteomes" id="UP000693738">
    <property type="component" value="Unassembled WGS sequence"/>
</dbReference>
<dbReference type="AlphaFoldDB" id="A0A8J2IFW5"/>
<comment type="caution">
    <text evidence="3">The sequence shown here is derived from an EMBL/GenBank/DDBJ whole genome shotgun (WGS) entry which is preliminary data.</text>
</comment>
<feature type="transmembrane region" description="Helical" evidence="2">
    <location>
        <begin position="20"/>
        <end position="39"/>
    </location>
</feature>
<keyword evidence="2" id="KW-0472">Membrane</keyword>
<accession>A0A8J2IFW5</accession>
<feature type="transmembrane region" description="Helical" evidence="2">
    <location>
        <begin position="48"/>
        <end position="68"/>
    </location>
</feature>
<evidence type="ECO:0000313" key="3">
    <source>
        <dbReference type="EMBL" id="CAG7556395.1"/>
    </source>
</evidence>
<dbReference type="EMBL" id="CAJSTJ010000099">
    <property type="protein sequence ID" value="CAG7556395.1"/>
    <property type="molecule type" value="Genomic_DNA"/>
</dbReference>
<organism evidence="3 4">
    <name type="scientific">Fusarium equiseti</name>
    <name type="common">Fusarium scirpi</name>
    <dbReference type="NCBI Taxonomy" id="61235"/>
    <lineage>
        <taxon>Eukaryota</taxon>
        <taxon>Fungi</taxon>
        <taxon>Dikarya</taxon>
        <taxon>Ascomycota</taxon>
        <taxon>Pezizomycotina</taxon>
        <taxon>Sordariomycetes</taxon>
        <taxon>Hypocreomycetidae</taxon>
        <taxon>Hypocreales</taxon>
        <taxon>Nectriaceae</taxon>
        <taxon>Fusarium</taxon>
        <taxon>Fusarium incarnatum-equiseti species complex</taxon>
    </lineage>
</organism>
<evidence type="ECO:0000256" key="1">
    <source>
        <dbReference type="SAM" id="MobiDB-lite"/>
    </source>
</evidence>
<sequence>MNGYEFPLEISPRATIALALWYTSFGAVFATFFCVRCLLRGMHLIPTVWLLVFLLPAVSCCLTAALLARRIPYLLQKDSSEATDDAPDNEKAADGASLNNPPPTYKAGQWSGSSILPHAFTNSGCLSVIPPSRNDKGAPF</sequence>
<keyword evidence="2" id="KW-0812">Transmembrane</keyword>
<evidence type="ECO:0000313" key="4">
    <source>
        <dbReference type="Proteomes" id="UP000693738"/>
    </source>
</evidence>
<protein>
    <recommendedName>
        <fullName evidence="5">Transmembrane protein</fullName>
    </recommendedName>
</protein>
<feature type="region of interest" description="Disordered" evidence="1">
    <location>
        <begin position="80"/>
        <end position="110"/>
    </location>
</feature>
<keyword evidence="2" id="KW-1133">Transmembrane helix</keyword>
<evidence type="ECO:0008006" key="5">
    <source>
        <dbReference type="Google" id="ProtNLM"/>
    </source>
</evidence>